<dbReference type="AlphaFoldDB" id="A0A7C4R9X6"/>
<dbReference type="PANTHER" id="PTHR30121:SF11">
    <property type="entry name" value="AAA+ ATPASE DOMAIN-CONTAINING PROTEIN"/>
    <property type="match status" value="1"/>
</dbReference>
<dbReference type="InterPro" id="IPR019476">
    <property type="entry name" value="T4SS_TraD_DNA-bd"/>
</dbReference>
<evidence type="ECO:0000259" key="1">
    <source>
        <dbReference type="Pfam" id="PF10412"/>
    </source>
</evidence>
<proteinExistence type="predicted"/>
<comment type="caution">
    <text evidence="2">The sequence shown here is derived from an EMBL/GenBank/DDBJ whole genome shotgun (WGS) entry which is preliminary data.</text>
</comment>
<dbReference type="CDD" id="cd01127">
    <property type="entry name" value="TrwB_TraG_TraD_VirD4"/>
    <property type="match status" value="1"/>
</dbReference>
<accession>A0A7C4R9X6</accession>
<organism evidence="2">
    <name type="scientific">candidate division CPR3 bacterium</name>
    <dbReference type="NCBI Taxonomy" id="2268181"/>
    <lineage>
        <taxon>Bacteria</taxon>
        <taxon>Bacteria division CPR3</taxon>
    </lineage>
</organism>
<feature type="domain" description="Type IV secretion system coupling protein TraD DNA-binding" evidence="1">
    <location>
        <begin position="80"/>
        <end position="378"/>
    </location>
</feature>
<reference evidence="2" key="1">
    <citation type="journal article" date="2020" name="mSystems">
        <title>Genome- and Community-Level Interaction Insights into Carbon Utilization and Element Cycling Functions of Hydrothermarchaeota in Hydrothermal Sediment.</title>
        <authorList>
            <person name="Zhou Z."/>
            <person name="Liu Y."/>
            <person name="Xu W."/>
            <person name="Pan J."/>
            <person name="Luo Z.H."/>
            <person name="Li M."/>
        </authorList>
    </citation>
    <scope>NUCLEOTIDE SEQUENCE [LARGE SCALE GENOMIC DNA]</scope>
    <source>
        <strain evidence="2">SpSt-579</strain>
    </source>
</reference>
<gene>
    <name evidence="2" type="ORF">ENT43_00405</name>
</gene>
<dbReference type="SUPFAM" id="SSF52540">
    <property type="entry name" value="P-loop containing nucleoside triphosphate hydrolases"/>
    <property type="match status" value="1"/>
</dbReference>
<dbReference type="Gene3D" id="3.40.50.300">
    <property type="entry name" value="P-loop containing nucleotide triphosphate hydrolases"/>
    <property type="match status" value="2"/>
</dbReference>
<protein>
    <submittedName>
        <fullName evidence="2">DUF87 domain-containing protein</fullName>
    </submittedName>
</protein>
<dbReference type="Pfam" id="PF10412">
    <property type="entry name" value="TrwB_AAD_bind"/>
    <property type="match status" value="1"/>
</dbReference>
<dbReference type="InterPro" id="IPR051162">
    <property type="entry name" value="T4SS_component"/>
</dbReference>
<sequence length="635" mass="71533">MNTIQTRSFEDRGYILNIEELASIYHLPTTSVETPNIDWSGSKKGEPPATLPIEGVVPAEDLTVFGQTNFRDKTTNFGIKMKDRNQHMYIIGQTGTGKSTVMKIQALDDIKEGRGLAIIDPHGEFIDSIIDYIPEERIKDVVILNPGDRDFAPGFNLLENIDENKRELLASSLMSIFTKIWEGVWSPRMEHILKNTILALLETPGTTLLSASKMLVNKEYRKMIIDNVKDITVREFWLEEFEAQAKASPKFLVEAIAPIQNKIGQFLAVPSIRNMIGQPRSTIDFKDITDNNKILLVKVSKGEIGEDNMRLLGAMIITKIYLTIMERAGRAENELKPFYLYVDEFQNFATSSFASILSESRKYKLNLIIAHQYISQLTPEIRDAVLGNAGNTIAFRVGPDDPPILKKIFEPVFDENDLLNLGTFQIYVKMMIDNTVYPAFSANTIKYWEYFGEKYGFGQQIIEESRRKYAIPRADVEKAILTWSESIAGMVSDPTKKDGAKKPMGSLSQVDGLSGEMVQEKKSGEGFREIKDKNGGAWYIRKSQISNLKSQNPEENNIIPKEKIEIVAKDIIDTDVMAHEGIKDIKVGESGMILESEIIEKKEDSGLILPGSEIDLDENEKDKNKIIKPGESVKL</sequence>
<name>A0A7C4R9X6_UNCC3</name>
<dbReference type="InterPro" id="IPR027417">
    <property type="entry name" value="P-loop_NTPase"/>
</dbReference>
<evidence type="ECO:0000313" key="2">
    <source>
        <dbReference type="EMBL" id="HGT70705.1"/>
    </source>
</evidence>
<dbReference type="EMBL" id="DSYQ01000001">
    <property type="protein sequence ID" value="HGT70705.1"/>
    <property type="molecule type" value="Genomic_DNA"/>
</dbReference>
<dbReference type="PANTHER" id="PTHR30121">
    <property type="entry name" value="UNCHARACTERIZED PROTEIN YJGR-RELATED"/>
    <property type="match status" value="1"/>
</dbReference>